<feature type="region of interest" description="Disordered" evidence="6">
    <location>
        <begin position="116"/>
        <end position="166"/>
    </location>
</feature>
<keyword evidence="2 4" id="KW-0802">TPR repeat</keyword>
<dbReference type="PROSITE" id="PS50005">
    <property type="entry name" value="TPR"/>
    <property type="match status" value="2"/>
</dbReference>
<feature type="DNA-binding region" description="OmpR/PhoB-type" evidence="5">
    <location>
        <begin position="3"/>
        <end position="103"/>
    </location>
</feature>
<evidence type="ECO:0000256" key="3">
    <source>
        <dbReference type="ARBA" id="ARBA00023125"/>
    </source>
</evidence>
<keyword evidence="10" id="KW-1185">Reference proteome</keyword>
<dbReference type="Gene3D" id="1.10.10.10">
    <property type="entry name" value="Winged helix-like DNA-binding domain superfamily/Winged helix DNA-binding domain"/>
    <property type="match status" value="1"/>
</dbReference>
<dbReference type="Pfam" id="PF00486">
    <property type="entry name" value="Trans_reg_C"/>
    <property type="match status" value="1"/>
</dbReference>
<dbReference type="InterPro" id="IPR011990">
    <property type="entry name" value="TPR-like_helical_dom_sf"/>
</dbReference>
<dbReference type="PANTHER" id="PTHR45586">
    <property type="entry name" value="TPR REPEAT-CONTAINING PROTEIN PA4667"/>
    <property type="match status" value="1"/>
</dbReference>
<gene>
    <name evidence="9" type="ORF">HDF14_002312</name>
</gene>
<dbReference type="Proteomes" id="UP000535182">
    <property type="component" value="Unassembled WGS sequence"/>
</dbReference>
<feature type="repeat" description="TPR" evidence="4">
    <location>
        <begin position="458"/>
        <end position="491"/>
    </location>
</feature>
<keyword evidence="7" id="KW-0472">Membrane</keyword>
<dbReference type="InterPro" id="IPR051012">
    <property type="entry name" value="CellSynth/LPSAsmb/PSIAsmb"/>
</dbReference>
<dbReference type="GO" id="GO:0006355">
    <property type="term" value="P:regulation of DNA-templated transcription"/>
    <property type="evidence" value="ECO:0007669"/>
    <property type="project" value="InterPro"/>
</dbReference>
<evidence type="ECO:0000313" key="10">
    <source>
        <dbReference type="Proteomes" id="UP000535182"/>
    </source>
</evidence>
<dbReference type="SUPFAM" id="SSF46894">
    <property type="entry name" value="C-terminal effector domain of the bipartite response regulators"/>
    <property type="match status" value="1"/>
</dbReference>
<feature type="repeat" description="TPR" evidence="4">
    <location>
        <begin position="347"/>
        <end position="380"/>
    </location>
</feature>
<dbReference type="AlphaFoldDB" id="A0A9X0U5F6"/>
<reference evidence="9 10" key="1">
    <citation type="submission" date="2020-08" db="EMBL/GenBank/DDBJ databases">
        <title>Genomic Encyclopedia of Type Strains, Phase IV (KMG-V): Genome sequencing to study the core and pangenomes of soil and plant-associated prokaryotes.</title>
        <authorList>
            <person name="Whitman W."/>
        </authorList>
    </citation>
    <scope>NUCLEOTIDE SEQUENCE [LARGE SCALE GENOMIC DNA]</scope>
    <source>
        <strain evidence="9 10">X5P2</strain>
    </source>
</reference>
<dbReference type="EMBL" id="JACHEB010000004">
    <property type="protein sequence ID" value="MBB5328702.1"/>
    <property type="molecule type" value="Genomic_DNA"/>
</dbReference>
<evidence type="ECO:0000256" key="7">
    <source>
        <dbReference type="SAM" id="Phobius"/>
    </source>
</evidence>
<keyword evidence="1" id="KW-0677">Repeat</keyword>
<feature type="domain" description="OmpR/PhoB-type" evidence="8">
    <location>
        <begin position="3"/>
        <end position="103"/>
    </location>
</feature>
<dbReference type="SMART" id="SM00862">
    <property type="entry name" value="Trans_reg_C"/>
    <property type="match status" value="1"/>
</dbReference>
<dbReference type="Gene3D" id="3.40.50.10610">
    <property type="entry name" value="ABC-type transport auxiliary lipoprotein component"/>
    <property type="match status" value="1"/>
</dbReference>
<dbReference type="InterPro" id="IPR036388">
    <property type="entry name" value="WH-like_DNA-bd_sf"/>
</dbReference>
<dbReference type="PANTHER" id="PTHR45586:SF1">
    <property type="entry name" value="LIPOPOLYSACCHARIDE ASSEMBLY PROTEIN B"/>
    <property type="match status" value="1"/>
</dbReference>
<evidence type="ECO:0000256" key="2">
    <source>
        <dbReference type="ARBA" id="ARBA00022803"/>
    </source>
</evidence>
<protein>
    <submittedName>
        <fullName evidence="9">TolB-like protein/DNA-binding winged helix-turn-helix (WHTH) protein</fullName>
    </submittedName>
</protein>
<evidence type="ECO:0000259" key="8">
    <source>
        <dbReference type="PROSITE" id="PS51755"/>
    </source>
</evidence>
<proteinExistence type="predicted"/>
<dbReference type="PROSITE" id="PS51755">
    <property type="entry name" value="OMPR_PHOB"/>
    <property type="match status" value="1"/>
</dbReference>
<dbReference type="InterPro" id="IPR016032">
    <property type="entry name" value="Sig_transdc_resp-reg_C-effctor"/>
</dbReference>
<dbReference type="GO" id="GO:0003677">
    <property type="term" value="F:DNA binding"/>
    <property type="evidence" value="ECO:0007669"/>
    <property type="project" value="UniProtKB-UniRule"/>
</dbReference>
<organism evidence="9 10">
    <name type="scientific">Tunturiibacter gelidiferens</name>
    <dbReference type="NCBI Taxonomy" id="3069689"/>
    <lineage>
        <taxon>Bacteria</taxon>
        <taxon>Pseudomonadati</taxon>
        <taxon>Acidobacteriota</taxon>
        <taxon>Terriglobia</taxon>
        <taxon>Terriglobales</taxon>
        <taxon>Acidobacteriaceae</taxon>
        <taxon>Tunturiibacter</taxon>
    </lineage>
</organism>
<dbReference type="Pfam" id="PF13181">
    <property type="entry name" value="TPR_8"/>
    <property type="match status" value="2"/>
</dbReference>
<comment type="caution">
    <text evidence="9">The sequence shown here is derived from an EMBL/GenBank/DDBJ whole genome shotgun (WGS) entry which is preliminary data.</text>
</comment>
<evidence type="ECO:0000256" key="6">
    <source>
        <dbReference type="SAM" id="MobiDB-lite"/>
    </source>
</evidence>
<dbReference type="RefSeq" id="WP_183976410.1">
    <property type="nucleotide sequence ID" value="NZ_JACHEB010000004.1"/>
</dbReference>
<evidence type="ECO:0000313" key="9">
    <source>
        <dbReference type="EMBL" id="MBB5328702.1"/>
    </source>
</evidence>
<accession>A0A9X0U5F6</accession>
<feature type="compositionally biased region" description="Polar residues" evidence="6">
    <location>
        <begin position="116"/>
        <end position="125"/>
    </location>
</feature>
<sequence length="656" mass="73447">MAVSVYKFGDFRLDCDRFELYRAGRSLKLERKPMELLVLLATRNGNLVTRTEIAEHLWGREVFVDTEHGINTAIRKIREVLNDDPVQSRFVQTVTGKGYRFIGSIIEVPAEAIASTSQQSESSANRNRRVGDINPSPTSAVAIQDLPPGNEEPPEAPVSSSKDEPVPSRNSRLLLWLLASAGLTLLVLAVTLGARILRNRLHPTAPKITSLAVLPLDNLSGDPAQNYFADGMTDELTTMLAKNSTLRVVSRTSAMQYKGAHRPLPEIARELGVDGILEGSISRSGDKVHMTIQLIQAPTDTHLWAESYDRNANDIVTLPGEAAQTIAKQLGTTVPQRAPARYISPEAHDAFLRGRYIWFTGDNEEAGKYFKKATELQPDYALGWSGLAMYYGQGVLDGEIDPKYSAAGLEAARKAVALDDSLPEAHLVLGAMLLIAPWDWTQGDRELGRAIELDPRYAEAYHFRSKMYILLNRNEEAIQLQKKAMELDPFERPYGMVHAYAEARQYDAAITENLQRLATMPQDLTLHWFLCDTYRRKGDLKQAAEEWEKATLLSGDKDTAAIIHQTYQKGGYSALLLWRIDNLKQQALKKYVSPVDFALQYAQLGQKEKTLSYLEAALREPHPTLLWIQDDPAYDFLHSDERYRAIIKATGLPPKY</sequence>
<keyword evidence="3 5" id="KW-0238">DNA-binding</keyword>
<evidence type="ECO:0000256" key="4">
    <source>
        <dbReference type="PROSITE-ProRule" id="PRU00339"/>
    </source>
</evidence>
<dbReference type="InterPro" id="IPR001867">
    <property type="entry name" value="OmpR/PhoB-type_DNA-bd"/>
</dbReference>
<name>A0A9X0U5F6_9BACT</name>
<dbReference type="NCBIfam" id="NF047558">
    <property type="entry name" value="TPR_END_plus"/>
    <property type="match status" value="1"/>
</dbReference>
<feature type="transmembrane region" description="Helical" evidence="7">
    <location>
        <begin position="173"/>
        <end position="197"/>
    </location>
</feature>
<keyword evidence="7" id="KW-0812">Transmembrane</keyword>
<evidence type="ECO:0000256" key="1">
    <source>
        <dbReference type="ARBA" id="ARBA00022737"/>
    </source>
</evidence>
<evidence type="ECO:0000256" key="5">
    <source>
        <dbReference type="PROSITE-ProRule" id="PRU01091"/>
    </source>
</evidence>
<dbReference type="CDD" id="cd00383">
    <property type="entry name" value="trans_reg_C"/>
    <property type="match status" value="1"/>
</dbReference>
<keyword evidence="7" id="KW-1133">Transmembrane helix</keyword>
<dbReference type="InterPro" id="IPR019734">
    <property type="entry name" value="TPR_rpt"/>
</dbReference>
<dbReference type="Gene3D" id="1.25.40.10">
    <property type="entry name" value="Tetratricopeptide repeat domain"/>
    <property type="match status" value="3"/>
</dbReference>
<dbReference type="SUPFAM" id="SSF48452">
    <property type="entry name" value="TPR-like"/>
    <property type="match status" value="1"/>
</dbReference>
<dbReference type="GO" id="GO:0000160">
    <property type="term" value="P:phosphorelay signal transduction system"/>
    <property type="evidence" value="ECO:0007669"/>
    <property type="project" value="InterPro"/>
</dbReference>